<dbReference type="Gene3D" id="3.40.50.10090">
    <property type="match status" value="1"/>
</dbReference>
<dbReference type="InterPro" id="IPR036108">
    <property type="entry name" value="4pyrrol_syn_uPrphyn_synt_sf"/>
</dbReference>
<dbReference type="PANTHER" id="PTHR38020">
    <property type="entry name" value="UROPORPHYRINOGEN-III SYNTHASE"/>
    <property type="match status" value="1"/>
</dbReference>
<keyword evidence="3" id="KW-1185">Reference proteome</keyword>
<dbReference type="InterPro" id="IPR003754">
    <property type="entry name" value="4pyrrol_synth_uPrphyn_synth"/>
</dbReference>
<dbReference type="Proteomes" id="UP001054252">
    <property type="component" value="Unassembled WGS sequence"/>
</dbReference>
<dbReference type="GO" id="GO:0033014">
    <property type="term" value="P:tetrapyrrole biosynthetic process"/>
    <property type="evidence" value="ECO:0007669"/>
    <property type="project" value="InterPro"/>
</dbReference>
<protein>
    <recommendedName>
        <fullName evidence="1">Tetrapyrrole biosynthesis uroporphyrinogen III synthase domain-containing protein</fullName>
    </recommendedName>
</protein>
<organism evidence="2 3">
    <name type="scientific">Rubroshorea leprosula</name>
    <dbReference type="NCBI Taxonomy" id="152421"/>
    <lineage>
        <taxon>Eukaryota</taxon>
        <taxon>Viridiplantae</taxon>
        <taxon>Streptophyta</taxon>
        <taxon>Embryophyta</taxon>
        <taxon>Tracheophyta</taxon>
        <taxon>Spermatophyta</taxon>
        <taxon>Magnoliopsida</taxon>
        <taxon>eudicotyledons</taxon>
        <taxon>Gunneridae</taxon>
        <taxon>Pentapetalae</taxon>
        <taxon>rosids</taxon>
        <taxon>malvids</taxon>
        <taxon>Malvales</taxon>
        <taxon>Dipterocarpaceae</taxon>
        <taxon>Rubroshorea</taxon>
    </lineage>
</organism>
<feature type="domain" description="Tetrapyrrole biosynthesis uroporphyrinogen III synthase" evidence="1">
    <location>
        <begin position="33"/>
        <end position="278"/>
    </location>
</feature>
<dbReference type="EMBL" id="BPVZ01000002">
    <property type="protein sequence ID" value="GKU87158.1"/>
    <property type="molecule type" value="Genomic_DNA"/>
</dbReference>
<evidence type="ECO:0000259" key="1">
    <source>
        <dbReference type="Pfam" id="PF02602"/>
    </source>
</evidence>
<evidence type="ECO:0000313" key="2">
    <source>
        <dbReference type="EMBL" id="GKU87158.1"/>
    </source>
</evidence>
<dbReference type="Pfam" id="PF02602">
    <property type="entry name" value="HEM4"/>
    <property type="match status" value="1"/>
</dbReference>
<dbReference type="AlphaFoldDB" id="A0AAV5HEB5"/>
<proteinExistence type="predicted"/>
<dbReference type="GO" id="GO:0004852">
    <property type="term" value="F:uroporphyrinogen-III synthase activity"/>
    <property type="evidence" value="ECO:0007669"/>
    <property type="project" value="InterPro"/>
</dbReference>
<reference evidence="2 3" key="1">
    <citation type="journal article" date="2021" name="Commun. Biol.">
        <title>The genome of Shorea leprosula (Dipterocarpaceae) highlights the ecological relevance of drought in aseasonal tropical rainforests.</title>
        <authorList>
            <person name="Ng K.K.S."/>
            <person name="Kobayashi M.J."/>
            <person name="Fawcett J.A."/>
            <person name="Hatakeyama M."/>
            <person name="Paape T."/>
            <person name="Ng C.H."/>
            <person name="Ang C.C."/>
            <person name="Tnah L.H."/>
            <person name="Lee C.T."/>
            <person name="Nishiyama T."/>
            <person name="Sese J."/>
            <person name="O'Brien M.J."/>
            <person name="Copetti D."/>
            <person name="Mohd Noor M.I."/>
            <person name="Ong R.C."/>
            <person name="Putra M."/>
            <person name="Sireger I.Z."/>
            <person name="Indrioko S."/>
            <person name="Kosugi Y."/>
            <person name="Izuno A."/>
            <person name="Isagi Y."/>
            <person name="Lee S.L."/>
            <person name="Shimizu K.K."/>
        </authorList>
    </citation>
    <scope>NUCLEOTIDE SEQUENCE [LARGE SCALE GENOMIC DNA]</scope>
    <source>
        <strain evidence="2">214</strain>
    </source>
</reference>
<dbReference type="SUPFAM" id="SSF69618">
    <property type="entry name" value="HemD-like"/>
    <property type="match status" value="1"/>
</dbReference>
<accession>A0AAV5HEB5</accession>
<gene>
    <name evidence="2" type="ORF">SLEP1_g1602</name>
</gene>
<dbReference type="PANTHER" id="PTHR38020:SF1">
    <property type="entry name" value="UROPORPHYRINOGEN-III SYNTHASE"/>
    <property type="match status" value="1"/>
</dbReference>
<name>A0AAV5HEB5_9ROSI</name>
<comment type="caution">
    <text evidence="2">The sequence shown here is derived from an EMBL/GenBank/DDBJ whole genome shotgun (WGS) entry which is preliminary data.</text>
</comment>
<sequence length="299" mass="32281">MHGSVPIPLPPTTAAVRKPTVVFTTPANYAIKLSNLLTLRGHTPLWCPTITTDPTPHALSSHLFPHALSLLSAIAFPSRTSITSFSLAALPLKKPLLPPEGDTFILAALGKDAELIDGVFISQICSNFQRIKVLVPPIATPSGLARSLGEGGGRRVLCPVPRVVGLEEPPVVPNFLRDLEAVGWAPVRVDAYETRWMGPSCVEGVVRRGEGDGEVDAVVFTSSGEVEGFLKSLRELGWNWEMVRRRWPRLLVAAHGPITAAGAERLGVDVDVVGSRFDSFNGVVDALDQRLCELEHKQD</sequence>
<evidence type="ECO:0000313" key="3">
    <source>
        <dbReference type="Proteomes" id="UP001054252"/>
    </source>
</evidence>